<organism evidence="1">
    <name type="scientific">viral metagenome</name>
    <dbReference type="NCBI Taxonomy" id="1070528"/>
    <lineage>
        <taxon>unclassified sequences</taxon>
        <taxon>metagenomes</taxon>
        <taxon>organismal metagenomes</taxon>
    </lineage>
</organism>
<name>A0A6C0IWW0_9ZZZZ</name>
<accession>A0A6C0IWW0</accession>
<protein>
    <submittedName>
        <fullName evidence="1">Uncharacterized protein</fullName>
    </submittedName>
</protein>
<proteinExistence type="predicted"/>
<reference evidence="1" key="1">
    <citation type="journal article" date="2020" name="Nature">
        <title>Giant virus diversity and host interactions through global metagenomics.</title>
        <authorList>
            <person name="Schulz F."/>
            <person name="Roux S."/>
            <person name="Paez-Espino D."/>
            <person name="Jungbluth S."/>
            <person name="Walsh D.A."/>
            <person name="Denef V.J."/>
            <person name="McMahon K.D."/>
            <person name="Konstantinidis K.T."/>
            <person name="Eloe-Fadrosh E.A."/>
            <person name="Kyrpides N.C."/>
            <person name="Woyke T."/>
        </authorList>
    </citation>
    <scope>NUCLEOTIDE SEQUENCE</scope>
    <source>
        <strain evidence="1">GVMAG-M-3300024301-20</strain>
    </source>
</reference>
<dbReference type="EMBL" id="MN740249">
    <property type="protein sequence ID" value="QHT96003.1"/>
    <property type="molecule type" value="Genomic_DNA"/>
</dbReference>
<evidence type="ECO:0000313" key="1">
    <source>
        <dbReference type="EMBL" id="QHT96003.1"/>
    </source>
</evidence>
<sequence length="98" mass="11505">MQIIGEFSSTDDLKKWLDKYNTFDNETISIQKIDIERTNKDTIYIAKIYIACDVLGNLSDSDIKEEIEYMANNDDDSFRLFRCQTRLLPDSIVYNDSF</sequence>
<dbReference type="AlphaFoldDB" id="A0A6C0IWW0"/>